<accession>A0A8C4ZKY1</accession>
<evidence type="ECO:0000256" key="4">
    <source>
        <dbReference type="ARBA" id="ARBA00022833"/>
    </source>
</evidence>
<feature type="domain" description="B30.2/SPRY" evidence="8">
    <location>
        <begin position="173"/>
        <end position="362"/>
    </location>
</feature>
<dbReference type="InterPro" id="IPR043136">
    <property type="entry name" value="B30.2/SPRY_sf"/>
</dbReference>
<dbReference type="Proteomes" id="UP000694546">
    <property type="component" value="Chromosome 11"/>
</dbReference>
<sequence length="362" mass="41221">MASANTSWSEENFSCPICLDVFSSPVSTPCGHNFCGTCINKYWDEQVQCKCPVCNKIFDARPDPQVNILVSEMADLFRTTVRVKEQPCFEPGEVPCDVCTGTQLKAVKSCLVCLISYCQTHLERHQRVAVLKKHRSLKDPPPTRDWTTVEVRPPSYAGTLRRTLDQLEETLNMEMKKPPVAELKRVQQYEVDVTLDPDTAYHRLILSEDGKQVHDGGVRKRLPDNPKRCTEYTCVLTRQSFSSGRFYFEVQVKDKAAWRLGVARESINRRGGTGLTPEMGYWTLSYYKNRLEFKDNPVVPLPLRAGLQKVGVFVDYDEGLVSFYDVEARVPIYSATGCTFTEPLYPIFHPENCIHIVLFTVN</sequence>
<keyword evidence="2" id="KW-0479">Metal-binding</keyword>
<dbReference type="PROSITE" id="PS00518">
    <property type="entry name" value="ZF_RING_1"/>
    <property type="match status" value="1"/>
</dbReference>
<dbReference type="SUPFAM" id="SSF49899">
    <property type="entry name" value="Concanavalin A-like lectins/glucanases"/>
    <property type="match status" value="1"/>
</dbReference>
<dbReference type="CDD" id="cd19802">
    <property type="entry name" value="Bbox1_TRIM8-like"/>
    <property type="match status" value="1"/>
</dbReference>
<dbReference type="InterPro" id="IPR001841">
    <property type="entry name" value="Znf_RING"/>
</dbReference>
<dbReference type="InterPro" id="IPR051051">
    <property type="entry name" value="E3_ubiq-ligase_TRIM/RNF"/>
</dbReference>
<dbReference type="InterPro" id="IPR001870">
    <property type="entry name" value="B30.2/SPRY"/>
</dbReference>
<dbReference type="InterPro" id="IPR013083">
    <property type="entry name" value="Znf_RING/FYVE/PHD"/>
</dbReference>
<dbReference type="Pfam" id="PF00622">
    <property type="entry name" value="SPRY"/>
    <property type="match status" value="1"/>
</dbReference>
<evidence type="ECO:0000259" key="7">
    <source>
        <dbReference type="PROSITE" id="PS50089"/>
    </source>
</evidence>
<evidence type="ECO:0000256" key="2">
    <source>
        <dbReference type="ARBA" id="ARBA00022723"/>
    </source>
</evidence>
<dbReference type="InterPro" id="IPR003877">
    <property type="entry name" value="SPRY_dom"/>
</dbReference>
<evidence type="ECO:0000313" key="10">
    <source>
        <dbReference type="Proteomes" id="UP000694546"/>
    </source>
</evidence>
<dbReference type="InterPro" id="IPR006574">
    <property type="entry name" value="PRY"/>
</dbReference>
<dbReference type="CDD" id="cd13733">
    <property type="entry name" value="SPRY_PRY_C-I_1"/>
    <property type="match status" value="1"/>
</dbReference>
<organism evidence="9 10">
    <name type="scientific">Gadus morhua</name>
    <name type="common">Atlantic cod</name>
    <dbReference type="NCBI Taxonomy" id="8049"/>
    <lineage>
        <taxon>Eukaryota</taxon>
        <taxon>Metazoa</taxon>
        <taxon>Chordata</taxon>
        <taxon>Craniata</taxon>
        <taxon>Vertebrata</taxon>
        <taxon>Euteleostomi</taxon>
        <taxon>Actinopterygii</taxon>
        <taxon>Neopterygii</taxon>
        <taxon>Teleostei</taxon>
        <taxon>Neoteleostei</taxon>
        <taxon>Acanthomorphata</taxon>
        <taxon>Zeiogadaria</taxon>
        <taxon>Gadariae</taxon>
        <taxon>Gadiformes</taxon>
        <taxon>Gadoidei</taxon>
        <taxon>Gadidae</taxon>
        <taxon>Gadus</taxon>
    </lineage>
</organism>
<dbReference type="Gene3D" id="2.60.120.920">
    <property type="match status" value="1"/>
</dbReference>
<dbReference type="SMART" id="SM00184">
    <property type="entry name" value="RING"/>
    <property type="match status" value="1"/>
</dbReference>
<keyword evidence="1" id="KW-0399">Innate immunity</keyword>
<evidence type="ECO:0008006" key="11">
    <source>
        <dbReference type="Google" id="ProtNLM"/>
    </source>
</evidence>
<dbReference type="SUPFAM" id="SSF57850">
    <property type="entry name" value="RING/U-box"/>
    <property type="match status" value="1"/>
</dbReference>
<evidence type="ECO:0000256" key="3">
    <source>
        <dbReference type="ARBA" id="ARBA00022771"/>
    </source>
</evidence>
<keyword evidence="5" id="KW-0391">Immunity</keyword>
<dbReference type="InterPro" id="IPR013320">
    <property type="entry name" value="ConA-like_dom_sf"/>
</dbReference>
<dbReference type="GO" id="GO:0045087">
    <property type="term" value="P:innate immune response"/>
    <property type="evidence" value="ECO:0007669"/>
    <property type="project" value="UniProtKB-KW"/>
</dbReference>
<dbReference type="Pfam" id="PF13765">
    <property type="entry name" value="PRY"/>
    <property type="match status" value="1"/>
</dbReference>
<evidence type="ECO:0000256" key="6">
    <source>
        <dbReference type="PROSITE-ProRule" id="PRU00175"/>
    </source>
</evidence>
<dbReference type="PROSITE" id="PS50089">
    <property type="entry name" value="ZF_RING_2"/>
    <property type="match status" value="1"/>
</dbReference>
<dbReference type="Gene3D" id="3.30.40.10">
    <property type="entry name" value="Zinc/RING finger domain, C3HC4 (zinc finger)"/>
    <property type="match status" value="1"/>
</dbReference>
<keyword evidence="10" id="KW-1185">Reference proteome</keyword>
<feature type="domain" description="RING-type" evidence="7">
    <location>
        <begin position="15"/>
        <end position="55"/>
    </location>
</feature>
<evidence type="ECO:0000259" key="8">
    <source>
        <dbReference type="PROSITE" id="PS50188"/>
    </source>
</evidence>
<evidence type="ECO:0000256" key="1">
    <source>
        <dbReference type="ARBA" id="ARBA00022588"/>
    </source>
</evidence>
<reference evidence="9" key="2">
    <citation type="submission" date="2025-09" db="UniProtKB">
        <authorList>
            <consortium name="Ensembl"/>
        </authorList>
    </citation>
    <scope>IDENTIFICATION</scope>
</reference>
<protein>
    <recommendedName>
        <fullName evidence="11">E3 ubiquitin-protein ligase TRIM39-like</fullName>
    </recommendedName>
</protein>
<dbReference type="SMART" id="SM00589">
    <property type="entry name" value="PRY"/>
    <property type="match status" value="1"/>
</dbReference>
<keyword evidence="4" id="KW-0862">Zinc</keyword>
<dbReference type="SMART" id="SM00449">
    <property type="entry name" value="SPRY"/>
    <property type="match status" value="1"/>
</dbReference>
<dbReference type="PROSITE" id="PS50188">
    <property type="entry name" value="B302_SPRY"/>
    <property type="match status" value="1"/>
</dbReference>
<dbReference type="InterPro" id="IPR027370">
    <property type="entry name" value="Znf-RING_euk"/>
</dbReference>
<dbReference type="GeneTree" id="ENSGT01040000240400"/>
<evidence type="ECO:0000313" key="9">
    <source>
        <dbReference type="Ensembl" id="ENSGMOP00000017052.2"/>
    </source>
</evidence>
<dbReference type="Gene3D" id="4.10.830.40">
    <property type="match status" value="1"/>
</dbReference>
<dbReference type="PANTHER" id="PTHR25465">
    <property type="entry name" value="B-BOX DOMAIN CONTAINING"/>
    <property type="match status" value="1"/>
</dbReference>
<dbReference type="Pfam" id="PF13445">
    <property type="entry name" value="zf-RING_UBOX"/>
    <property type="match status" value="1"/>
</dbReference>
<dbReference type="PANTHER" id="PTHR25465:SF49">
    <property type="entry name" value="BLOODTHIRSTY-RELATED GENE FAMILY, MEMBER 1-RELATED"/>
    <property type="match status" value="1"/>
</dbReference>
<proteinExistence type="predicted"/>
<dbReference type="GO" id="GO:0005737">
    <property type="term" value="C:cytoplasm"/>
    <property type="evidence" value="ECO:0007669"/>
    <property type="project" value="UniProtKB-ARBA"/>
</dbReference>
<name>A0A8C4ZKY1_GADMO</name>
<dbReference type="PRINTS" id="PR01407">
    <property type="entry name" value="BUTYPHLNCDUF"/>
</dbReference>
<reference evidence="9" key="1">
    <citation type="submission" date="2025-08" db="UniProtKB">
        <authorList>
            <consortium name="Ensembl"/>
        </authorList>
    </citation>
    <scope>IDENTIFICATION</scope>
</reference>
<dbReference type="AlphaFoldDB" id="A0A8C4ZKY1"/>
<dbReference type="InterPro" id="IPR017907">
    <property type="entry name" value="Znf_RING_CS"/>
</dbReference>
<keyword evidence="3 6" id="KW-0863">Zinc-finger</keyword>
<dbReference type="InterPro" id="IPR003879">
    <property type="entry name" value="Butyrophylin_SPRY"/>
</dbReference>
<evidence type="ECO:0000256" key="5">
    <source>
        <dbReference type="ARBA" id="ARBA00022859"/>
    </source>
</evidence>
<dbReference type="Ensembl" id="ENSGMOT00000017479.2">
    <property type="protein sequence ID" value="ENSGMOP00000017052.2"/>
    <property type="gene ID" value="ENSGMOG00000030673.1"/>
</dbReference>
<dbReference type="GO" id="GO:0008270">
    <property type="term" value="F:zinc ion binding"/>
    <property type="evidence" value="ECO:0007669"/>
    <property type="project" value="UniProtKB-KW"/>
</dbReference>